<dbReference type="SUPFAM" id="SSF88659">
    <property type="entry name" value="Sigma3 and sigma4 domains of RNA polymerase sigma factors"/>
    <property type="match status" value="1"/>
</dbReference>
<dbReference type="SUPFAM" id="SSF88946">
    <property type="entry name" value="Sigma2 domain of RNA polymerase sigma factors"/>
    <property type="match status" value="1"/>
</dbReference>
<feature type="domain" description="RNA polymerase sigma factor 70 region 4 type 2" evidence="6">
    <location>
        <begin position="102"/>
        <end position="151"/>
    </location>
</feature>
<dbReference type="InterPro" id="IPR039425">
    <property type="entry name" value="RNA_pol_sigma-70-like"/>
</dbReference>
<evidence type="ECO:0000313" key="8">
    <source>
        <dbReference type="Proteomes" id="UP001165444"/>
    </source>
</evidence>
<dbReference type="InterPro" id="IPR013324">
    <property type="entry name" value="RNA_pol_sigma_r3/r4-like"/>
</dbReference>
<gene>
    <name evidence="7" type="ORF">MUN53_12870</name>
</gene>
<accession>A0ABT0C393</accession>
<feature type="domain" description="RNA polymerase sigma-70 region 2" evidence="5">
    <location>
        <begin position="10"/>
        <end position="72"/>
    </location>
</feature>
<dbReference type="InterPro" id="IPR014327">
    <property type="entry name" value="RNA_pol_sigma70_bacteroid"/>
</dbReference>
<dbReference type="Proteomes" id="UP001165444">
    <property type="component" value="Unassembled WGS sequence"/>
</dbReference>
<evidence type="ECO:0000256" key="2">
    <source>
        <dbReference type="ARBA" id="ARBA00023015"/>
    </source>
</evidence>
<reference evidence="7 8" key="1">
    <citation type="submission" date="2022-03" db="EMBL/GenBank/DDBJ databases">
        <title>Parabacteroides sp. nov. isolated from swine feces.</title>
        <authorList>
            <person name="Bak J.E."/>
        </authorList>
    </citation>
    <scope>NUCLEOTIDE SEQUENCE [LARGE SCALE GENOMIC DNA]</scope>
    <source>
        <strain evidence="7 8">AGMB00274</strain>
    </source>
</reference>
<dbReference type="EMBL" id="JAKZMM010000034">
    <property type="protein sequence ID" value="MCJ2381489.1"/>
    <property type="molecule type" value="Genomic_DNA"/>
</dbReference>
<dbReference type="Gene3D" id="1.10.10.10">
    <property type="entry name" value="Winged helix-like DNA-binding domain superfamily/Winged helix DNA-binding domain"/>
    <property type="match status" value="1"/>
</dbReference>
<proteinExistence type="inferred from homology"/>
<dbReference type="NCBIfam" id="TIGR02937">
    <property type="entry name" value="sigma70-ECF"/>
    <property type="match status" value="1"/>
</dbReference>
<dbReference type="InterPro" id="IPR007627">
    <property type="entry name" value="RNA_pol_sigma70_r2"/>
</dbReference>
<dbReference type="InterPro" id="IPR014284">
    <property type="entry name" value="RNA_pol_sigma-70_dom"/>
</dbReference>
<dbReference type="PANTHER" id="PTHR43133:SF46">
    <property type="entry name" value="RNA POLYMERASE SIGMA-70 FACTOR ECF SUBFAMILY"/>
    <property type="match status" value="1"/>
</dbReference>
<keyword evidence="4" id="KW-0804">Transcription</keyword>
<evidence type="ECO:0000256" key="3">
    <source>
        <dbReference type="ARBA" id="ARBA00023082"/>
    </source>
</evidence>
<evidence type="ECO:0000259" key="6">
    <source>
        <dbReference type="Pfam" id="PF08281"/>
    </source>
</evidence>
<keyword evidence="8" id="KW-1185">Reference proteome</keyword>
<keyword evidence="2" id="KW-0805">Transcription regulation</keyword>
<dbReference type="InterPro" id="IPR036388">
    <property type="entry name" value="WH-like_DNA-bd_sf"/>
</dbReference>
<dbReference type="Gene3D" id="1.10.1740.10">
    <property type="match status" value="1"/>
</dbReference>
<keyword evidence="3" id="KW-0731">Sigma factor</keyword>
<evidence type="ECO:0000256" key="4">
    <source>
        <dbReference type="ARBA" id="ARBA00023163"/>
    </source>
</evidence>
<sequence>MDILIFEAIFRLHYNDLCNYALRYIQNKDVAEDIVQNFFITIWEKDIKLTEENILPYAYTAIRNGCINYYKSELIRENFLNEALEELEFQNEEEEPFLYKKEVRLAVNKLPEKCRKVFLLKCIHDLKYKEIAEIMGISVNTVKYHLGEAFRMMREELKDLL</sequence>
<comment type="similarity">
    <text evidence="1">Belongs to the sigma-70 factor family. ECF subfamily.</text>
</comment>
<name>A0ABT0C393_9BACT</name>
<dbReference type="RefSeq" id="WP_243325856.1">
    <property type="nucleotide sequence ID" value="NZ_JAKZMM010000034.1"/>
</dbReference>
<dbReference type="CDD" id="cd06171">
    <property type="entry name" value="Sigma70_r4"/>
    <property type="match status" value="1"/>
</dbReference>
<protein>
    <submittedName>
        <fullName evidence="7">RNA polymerase sigma-70 factor</fullName>
    </submittedName>
</protein>
<dbReference type="InterPro" id="IPR013325">
    <property type="entry name" value="RNA_pol_sigma_r2"/>
</dbReference>
<dbReference type="Pfam" id="PF08281">
    <property type="entry name" value="Sigma70_r4_2"/>
    <property type="match status" value="1"/>
</dbReference>
<dbReference type="InterPro" id="IPR013249">
    <property type="entry name" value="RNA_pol_sigma70_r4_t2"/>
</dbReference>
<comment type="caution">
    <text evidence="7">The sequence shown here is derived from an EMBL/GenBank/DDBJ whole genome shotgun (WGS) entry which is preliminary data.</text>
</comment>
<dbReference type="PANTHER" id="PTHR43133">
    <property type="entry name" value="RNA POLYMERASE ECF-TYPE SIGMA FACTO"/>
    <property type="match status" value="1"/>
</dbReference>
<dbReference type="Pfam" id="PF04542">
    <property type="entry name" value="Sigma70_r2"/>
    <property type="match status" value="1"/>
</dbReference>
<evidence type="ECO:0000259" key="5">
    <source>
        <dbReference type="Pfam" id="PF04542"/>
    </source>
</evidence>
<organism evidence="7 8">
    <name type="scientific">Parabacteroides faecalis</name>
    <dbReference type="NCBI Taxonomy" id="2924040"/>
    <lineage>
        <taxon>Bacteria</taxon>
        <taxon>Pseudomonadati</taxon>
        <taxon>Bacteroidota</taxon>
        <taxon>Bacteroidia</taxon>
        <taxon>Bacteroidales</taxon>
        <taxon>Tannerellaceae</taxon>
        <taxon>Parabacteroides</taxon>
    </lineage>
</organism>
<evidence type="ECO:0000313" key="7">
    <source>
        <dbReference type="EMBL" id="MCJ2381489.1"/>
    </source>
</evidence>
<dbReference type="NCBIfam" id="TIGR02985">
    <property type="entry name" value="Sig70_bacteroi1"/>
    <property type="match status" value="1"/>
</dbReference>
<evidence type="ECO:0000256" key="1">
    <source>
        <dbReference type="ARBA" id="ARBA00010641"/>
    </source>
</evidence>